<organism evidence="1 2">
    <name type="scientific">Corynebacterium glaucum</name>
    <dbReference type="NCBI Taxonomy" id="187491"/>
    <lineage>
        <taxon>Bacteria</taxon>
        <taxon>Bacillati</taxon>
        <taxon>Actinomycetota</taxon>
        <taxon>Actinomycetes</taxon>
        <taxon>Mycobacteriales</taxon>
        <taxon>Corynebacteriaceae</taxon>
        <taxon>Corynebacterium</taxon>
    </lineage>
</organism>
<evidence type="ECO:0000313" key="2">
    <source>
        <dbReference type="Proteomes" id="UP000217209"/>
    </source>
</evidence>
<name>A0A1Q2HTD1_9CORY</name>
<reference evidence="1 2" key="1">
    <citation type="submission" date="2016-12" db="EMBL/GenBank/DDBJ databases">
        <authorList>
            <person name="Song W.-J."/>
            <person name="Kurnit D.M."/>
        </authorList>
    </citation>
    <scope>NUCLEOTIDE SEQUENCE [LARGE SCALE GENOMIC DNA]</scope>
    <source>
        <strain evidence="1 2">DSM 30827</strain>
    </source>
</reference>
<dbReference type="AlphaFoldDB" id="A0A1Q2HTD1"/>
<dbReference type="KEGG" id="cgv:CGLAU_00525"/>
<keyword evidence="2" id="KW-1185">Reference proteome</keyword>
<sequence length="175" mass="18923">MHMKLNTWLTSGFSARGDHSDAANWLVWFPAQIDSLTAGPLKGDSESVPFFLTPKTSAVSGGGADIVLLGVPLGDLDRAQGNWRFNDRSGAGTDVRSVESLDEVAGLMGTDFAHRTDGTAVVQLRGQFPIEQIQVVAGQHRAATKRAIEVLRGVESDFDGERQFHTMPELFPDEA</sequence>
<accession>A0A1Q2HTD1</accession>
<gene>
    <name evidence="1" type="ORF">CGLAU_00525</name>
</gene>
<dbReference type="Proteomes" id="UP000217209">
    <property type="component" value="Chromosome"/>
</dbReference>
<evidence type="ECO:0000313" key="1">
    <source>
        <dbReference type="EMBL" id="AQQ14107.1"/>
    </source>
</evidence>
<proteinExistence type="predicted"/>
<protein>
    <submittedName>
        <fullName evidence="1">Uncharacterized protein</fullName>
    </submittedName>
</protein>
<dbReference type="EMBL" id="CP019688">
    <property type="protein sequence ID" value="AQQ14107.1"/>
    <property type="molecule type" value="Genomic_DNA"/>
</dbReference>